<dbReference type="PANTHER" id="PTHR34648">
    <property type="entry name" value="CLOCK-INTERACTING PACEMAKER"/>
    <property type="match status" value="1"/>
</dbReference>
<dbReference type="GO" id="GO:0042754">
    <property type="term" value="P:negative regulation of circadian rhythm"/>
    <property type="evidence" value="ECO:0007669"/>
    <property type="project" value="InterPro"/>
</dbReference>
<feature type="coiled-coil region" evidence="1">
    <location>
        <begin position="98"/>
        <end position="139"/>
    </location>
</feature>
<dbReference type="AlphaFoldDB" id="A0AAD9V1Y2"/>
<dbReference type="InterPro" id="IPR031602">
    <property type="entry name" value="CIPC"/>
</dbReference>
<dbReference type="PANTHER" id="PTHR34648:SF1">
    <property type="entry name" value="CLOCK-INTERACTING PACEMAKER"/>
    <property type="match status" value="1"/>
</dbReference>
<dbReference type="Proteomes" id="UP001249851">
    <property type="component" value="Unassembled WGS sequence"/>
</dbReference>
<dbReference type="GO" id="GO:0045892">
    <property type="term" value="P:negative regulation of DNA-templated transcription"/>
    <property type="evidence" value="ECO:0007669"/>
    <property type="project" value="InterPro"/>
</dbReference>
<evidence type="ECO:0000313" key="4">
    <source>
        <dbReference type="Proteomes" id="UP001249851"/>
    </source>
</evidence>
<dbReference type="Pfam" id="PF15800">
    <property type="entry name" value="CiPC"/>
    <property type="match status" value="1"/>
</dbReference>
<name>A0AAD9V1Y2_ACRCE</name>
<comment type="caution">
    <text evidence="3">The sequence shown here is derived from an EMBL/GenBank/DDBJ whole genome shotgun (WGS) entry which is preliminary data.</text>
</comment>
<accession>A0AAD9V1Y2</accession>
<proteinExistence type="predicted"/>
<gene>
    <name evidence="3" type="ORF">P5673_019350</name>
</gene>
<feature type="region of interest" description="Disordered" evidence="2">
    <location>
        <begin position="32"/>
        <end position="62"/>
    </location>
</feature>
<evidence type="ECO:0000256" key="1">
    <source>
        <dbReference type="SAM" id="Coils"/>
    </source>
</evidence>
<keyword evidence="1" id="KW-0175">Coiled coil</keyword>
<reference evidence="3" key="2">
    <citation type="journal article" date="2023" name="Science">
        <title>Genomic signatures of disease resistance in endangered staghorn corals.</title>
        <authorList>
            <person name="Vollmer S.V."/>
            <person name="Selwyn J.D."/>
            <person name="Despard B.A."/>
            <person name="Roesel C.L."/>
        </authorList>
    </citation>
    <scope>NUCLEOTIDE SEQUENCE</scope>
    <source>
        <strain evidence="3">K2</strain>
    </source>
</reference>
<dbReference type="EMBL" id="JARQWQ010000045">
    <property type="protein sequence ID" value="KAK2558228.1"/>
    <property type="molecule type" value="Genomic_DNA"/>
</dbReference>
<evidence type="ECO:0000256" key="2">
    <source>
        <dbReference type="SAM" id="MobiDB-lite"/>
    </source>
</evidence>
<sequence length="148" mass="16883">MAEDYQDARRQFKGNILVERSLSAHGMNALKSPLASSHTTDKTGIHPASSRADNSIHTNNVHHHKRHLGHIKGKIRKSYKTNADRFSRTAAILRQAGLMKLTLQIAELIKTNEDLQKEIDELQREAMEFSENLRNQIQQKLSEQNGNY</sequence>
<reference evidence="3" key="1">
    <citation type="journal article" date="2023" name="G3 (Bethesda)">
        <title>Whole genome assembly and annotation of the endangered Caribbean coral Acropora cervicornis.</title>
        <authorList>
            <person name="Selwyn J.D."/>
            <person name="Vollmer S.V."/>
        </authorList>
    </citation>
    <scope>NUCLEOTIDE SEQUENCE</scope>
    <source>
        <strain evidence="3">K2</strain>
    </source>
</reference>
<evidence type="ECO:0000313" key="3">
    <source>
        <dbReference type="EMBL" id="KAK2558228.1"/>
    </source>
</evidence>
<dbReference type="GO" id="GO:0005634">
    <property type="term" value="C:nucleus"/>
    <property type="evidence" value="ECO:0007669"/>
    <property type="project" value="TreeGrafter"/>
</dbReference>
<organism evidence="3 4">
    <name type="scientific">Acropora cervicornis</name>
    <name type="common">Staghorn coral</name>
    <dbReference type="NCBI Taxonomy" id="6130"/>
    <lineage>
        <taxon>Eukaryota</taxon>
        <taxon>Metazoa</taxon>
        <taxon>Cnidaria</taxon>
        <taxon>Anthozoa</taxon>
        <taxon>Hexacorallia</taxon>
        <taxon>Scleractinia</taxon>
        <taxon>Astrocoeniina</taxon>
        <taxon>Acroporidae</taxon>
        <taxon>Acropora</taxon>
    </lineage>
</organism>
<protein>
    <submittedName>
        <fullName evidence="3">Uncharacterized protein</fullName>
    </submittedName>
</protein>
<keyword evidence="4" id="KW-1185">Reference proteome</keyword>